<name>A0ACB0ZYR8_MELEN</name>
<dbReference type="Proteomes" id="UP001497535">
    <property type="component" value="Unassembled WGS sequence"/>
</dbReference>
<organism evidence="1 2">
    <name type="scientific">Meloidogyne enterolobii</name>
    <name type="common">Root-knot nematode worm</name>
    <name type="synonym">Meloidogyne mayaguensis</name>
    <dbReference type="NCBI Taxonomy" id="390850"/>
    <lineage>
        <taxon>Eukaryota</taxon>
        <taxon>Metazoa</taxon>
        <taxon>Ecdysozoa</taxon>
        <taxon>Nematoda</taxon>
        <taxon>Chromadorea</taxon>
        <taxon>Rhabditida</taxon>
        <taxon>Tylenchina</taxon>
        <taxon>Tylenchomorpha</taxon>
        <taxon>Tylenchoidea</taxon>
        <taxon>Meloidogynidae</taxon>
        <taxon>Meloidogyninae</taxon>
        <taxon>Meloidogyne</taxon>
    </lineage>
</organism>
<comment type="caution">
    <text evidence="1">The sequence shown here is derived from an EMBL/GenBank/DDBJ whole genome shotgun (WGS) entry which is preliminary data.</text>
</comment>
<sequence length="333" mass="38476">MNVLKQLHFQIIDKRIFNIRTMRSVAKMDSGKNSLQLRRPEKRLLKLKFDHIPIKDQVVVMFPGYGTQYLTMGRNVIDNPNSKRLFDQANEFLKFDLFDLCQNGPKTKLDQIIYSQLAIFVSSLAAFEKLKTEQPDIMDHVAGFGQGEFCALVAANVINFDDALKIMKIYADAIERSKGELPLCELAGYLFCHVKIIAGTMKSLEFLNQHASHFKFQILKRLPIYGAFHTTLMNEAANDVREYLEGINEINIPCINVYSNYTGRPHLFQIKRIKRDVVRQITNPIKWEQIAQLLFQKRQNFPSYIEVGPGKQLGNILYNIGKKTRNTYIHYPP</sequence>
<protein>
    <submittedName>
        <fullName evidence="1">Uncharacterized protein</fullName>
    </submittedName>
</protein>
<evidence type="ECO:0000313" key="2">
    <source>
        <dbReference type="Proteomes" id="UP001497535"/>
    </source>
</evidence>
<dbReference type="EMBL" id="CAVMJV010000052">
    <property type="protein sequence ID" value="CAK5084041.1"/>
    <property type="molecule type" value="Genomic_DNA"/>
</dbReference>
<evidence type="ECO:0000313" key="1">
    <source>
        <dbReference type="EMBL" id="CAK5084041.1"/>
    </source>
</evidence>
<gene>
    <name evidence="1" type="ORF">MENTE1834_LOCUS31422</name>
</gene>
<keyword evidence="2" id="KW-1185">Reference proteome</keyword>
<accession>A0ACB0ZYR8</accession>
<proteinExistence type="predicted"/>
<reference evidence="1" key="1">
    <citation type="submission" date="2023-11" db="EMBL/GenBank/DDBJ databases">
        <authorList>
            <person name="Poullet M."/>
        </authorList>
    </citation>
    <scope>NUCLEOTIDE SEQUENCE</scope>
    <source>
        <strain evidence="1">E1834</strain>
    </source>
</reference>